<dbReference type="EMBL" id="BAABIE010000006">
    <property type="protein sequence ID" value="GAA4746601.1"/>
    <property type="molecule type" value="Genomic_DNA"/>
</dbReference>
<name>A0ABP8Z5E5_9ACTN</name>
<evidence type="ECO:0000313" key="8">
    <source>
        <dbReference type="EMBL" id="GAA4746601.1"/>
    </source>
</evidence>
<evidence type="ECO:0000313" key="9">
    <source>
        <dbReference type="Proteomes" id="UP001500822"/>
    </source>
</evidence>
<dbReference type="SUPFAM" id="SSF56349">
    <property type="entry name" value="DNA breaking-rejoining enzymes"/>
    <property type="match status" value="1"/>
</dbReference>
<keyword evidence="3" id="KW-0233">DNA recombination</keyword>
<dbReference type="InterPro" id="IPR050090">
    <property type="entry name" value="Tyrosine_recombinase_XerCD"/>
</dbReference>
<dbReference type="InterPro" id="IPR044068">
    <property type="entry name" value="CB"/>
</dbReference>
<feature type="domain" description="Core-binding (CB)" evidence="7">
    <location>
        <begin position="77"/>
        <end position="157"/>
    </location>
</feature>
<dbReference type="Pfam" id="PF00589">
    <property type="entry name" value="Phage_integrase"/>
    <property type="match status" value="1"/>
</dbReference>
<keyword evidence="9" id="KW-1185">Reference proteome</keyword>
<comment type="caution">
    <text evidence="8">The sequence shown here is derived from an EMBL/GenBank/DDBJ whole genome shotgun (WGS) entry which is preliminary data.</text>
</comment>
<feature type="region of interest" description="Disordered" evidence="5">
    <location>
        <begin position="1"/>
        <end position="29"/>
    </location>
</feature>
<proteinExistence type="inferred from homology"/>
<evidence type="ECO:0000256" key="1">
    <source>
        <dbReference type="ARBA" id="ARBA00008857"/>
    </source>
</evidence>
<dbReference type="InterPro" id="IPR013762">
    <property type="entry name" value="Integrase-like_cat_sf"/>
</dbReference>
<reference evidence="9" key="1">
    <citation type="journal article" date="2019" name="Int. J. Syst. Evol. Microbiol.">
        <title>The Global Catalogue of Microorganisms (GCM) 10K type strain sequencing project: providing services to taxonomists for standard genome sequencing and annotation.</title>
        <authorList>
            <consortium name="The Broad Institute Genomics Platform"/>
            <consortium name="The Broad Institute Genome Sequencing Center for Infectious Disease"/>
            <person name="Wu L."/>
            <person name="Ma J."/>
        </authorList>
    </citation>
    <scope>NUCLEOTIDE SEQUENCE [LARGE SCALE GENOMIC DNA]</scope>
    <source>
        <strain evidence="9">JCM 18077</strain>
    </source>
</reference>
<evidence type="ECO:0000259" key="7">
    <source>
        <dbReference type="PROSITE" id="PS51900"/>
    </source>
</evidence>
<dbReference type="PANTHER" id="PTHR30349:SF64">
    <property type="entry name" value="PROPHAGE INTEGRASE INTD-RELATED"/>
    <property type="match status" value="1"/>
</dbReference>
<dbReference type="PANTHER" id="PTHR30349">
    <property type="entry name" value="PHAGE INTEGRASE-RELATED"/>
    <property type="match status" value="1"/>
</dbReference>
<sequence length="380" mass="42277">MTQRRNRRAGVEDRWRKRDKTPSANDGKGMRWRARYVDAEGQEHTKGFTRKVDAQDWLDERTSAVVTGTHVAPRDQLTVAQWCGMWIEAYQVNRASTVRQARTHITHITAEFGDQKMASIRPTMVKAWVAKLQQQGMAPSYVHALHSRLSQILGDAVHDQLLVRNPCSRRTSPPAGTQKPYVATTEQVWALYDVMEEPLKAAVLLGAFVGLRVSEAAALRVQDVDFMRGIVLPVQQWPDVPLKTEGSSQPIPIPQELVVLLSESVRNYPSATGMVLTQGLGTDHAAPWSIERAVRAAKPKVKGLPEEFSFHDLRHYLASLLIASGSDVKTVQARLRHSSARTTLDTYAHLWPDADESTRSAIGKVIAERADSAADGLRTV</sequence>
<dbReference type="PROSITE" id="PS51898">
    <property type="entry name" value="TYR_RECOMBINASE"/>
    <property type="match status" value="1"/>
</dbReference>
<organism evidence="8 9">
    <name type="scientific">Gordonia alkaliphila</name>
    <dbReference type="NCBI Taxonomy" id="1053547"/>
    <lineage>
        <taxon>Bacteria</taxon>
        <taxon>Bacillati</taxon>
        <taxon>Actinomycetota</taxon>
        <taxon>Actinomycetes</taxon>
        <taxon>Mycobacteriales</taxon>
        <taxon>Gordoniaceae</taxon>
        <taxon>Gordonia</taxon>
    </lineage>
</organism>
<gene>
    <name evidence="8" type="ORF">GCM10023217_15360</name>
</gene>
<dbReference type="RefSeq" id="WP_345313047.1">
    <property type="nucleotide sequence ID" value="NZ_BAABIE010000006.1"/>
</dbReference>
<dbReference type="InterPro" id="IPR002104">
    <property type="entry name" value="Integrase_catalytic"/>
</dbReference>
<dbReference type="Gene3D" id="1.10.443.10">
    <property type="entry name" value="Intergrase catalytic core"/>
    <property type="match status" value="1"/>
</dbReference>
<keyword evidence="2 4" id="KW-0238">DNA-binding</keyword>
<dbReference type="CDD" id="cd01189">
    <property type="entry name" value="INT_ICEBs1_C_like"/>
    <property type="match status" value="1"/>
</dbReference>
<dbReference type="InterPro" id="IPR011010">
    <property type="entry name" value="DNA_brk_join_enz"/>
</dbReference>
<evidence type="ECO:0000256" key="3">
    <source>
        <dbReference type="ARBA" id="ARBA00023172"/>
    </source>
</evidence>
<evidence type="ECO:0000256" key="2">
    <source>
        <dbReference type="ARBA" id="ARBA00023125"/>
    </source>
</evidence>
<comment type="similarity">
    <text evidence="1">Belongs to the 'phage' integrase family.</text>
</comment>
<dbReference type="PROSITE" id="PS51900">
    <property type="entry name" value="CB"/>
    <property type="match status" value="1"/>
</dbReference>
<evidence type="ECO:0000259" key="6">
    <source>
        <dbReference type="PROSITE" id="PS51898"/>
    </source>
</evidence>
<dbReference type="Proteomes" id="UP001500822">
    <property type="component" value="Unassembled WGS sequence"/>
</dbReference>
<dbReference type="InterPro" id="IPR010998">
    <property type="entry name" value="Integrase_recombinase_N"/>
</dbReference>
<evidence type="ECO:0000256" key="4">
    <source>
        <dbReference type="PROSITE-ProRule" id="PRU01248"/>
    </source>
</evidence>
<feature type="domain" description="Tyr recombinase" evidence="6">
    <location>
        <begin position="178"/>
        <end position="362"/>
    </location>
</feature>
<dbReference type="Gene3D" id="1.10.150.130">
    <property type="match status" value="1"/>
</dbReference>
<protein>
    <submittedName>
        <fullName evidence="8">Site-specific integrase</fullName>
    </submittedName>
</protein>
<evidence type="ECO:0000256" key="5">
    <source>
        <dbReference type="SAM" id="MobiDB-lite"/>
    </source>
</evidence>
<accession>A0ABP8Z5E5</accession>